<evidence type="ECO:0000256" key="4">
    <source>
        <dbReference type="ARBA" id="ARBA00022840"/>
    </source>
</evidence>
<organism evidence="9 10">
    <name type="scientific">Asticcacaulis biprosthecium C19</name>
    <dbReference type="NCBI Taxonomy" id="715226"/>
    <lineage>
        <taxon>Bacteria</taxon>
        <taxon>Pseudomonadati</taxon>
        <taxon>Pseudomonadota</taxon>
        <taxon>Alphaproteobacteria</taxon>
        <taxon>Caulobacterales</taxon>
        <taxon>Caulobacteraceae</taxon>
        <taxon>Asticcacaulis</taxon>
    </lineage>
</organism>
<sequence length="290" mass="32019">MLARLHTGEDEVQLATGSDPRDRAKRTVRIDQQAVPAAQLLDHLRMIWLTPAQDRLFIEARNDRLKFFDRLVYAAEPGHAAIVAAYEKALRERLKLLTEGPADETWLTVLEHKLAANGARMTEARQAAMQALQNEIDGHESAFPKADLSLTGTIDTADLTTALMNGFRHSRDRDGAAGRSLFGPHRMDLAVVHRDKTRPAADCSTGEQKALLLNIILAQGARLSAFKPVLLLDEVAAHLDPLRRHALFDETHALGLQTFFTGTDLSLFDGLLGRALGVRVEAAQILEMLE</sequence>
<dbReference type="eggNOG" id="COG1195">
    <property type="taxonomic scope" value="Bacteria"/>
</dbReference>
<dbReference type="Proteomes" id="UP000006512">
    <property type="component" value="Unassembled WGS sequence"/>
</dbReference>
<gene>
    <name evidence="6" type="primary">recF</name>
    <name evidence="9" type="ORF">ABI_06060</name>
</gene>
<dbReference type="PROSITE" id="PS00618">
    <property type="entry name" value="RECF_2"/>
    <property type="match status" value="1"/>
</dbReference>
<keyword evidence="5 6" id="KW-0238">DNA-binding</keyword>
<evidence type="ECO:0000256" key="5">
    <source>
        <dbReference type="ARBA" id="ARBA00023125"/>
    </source>
</evidence>
<dbReference type="GO" id="GO:0006302">
    <property type="term" value="P:double-strand break repair"/>
    <property type="evidence" value="ECO:0007669"/>
    <property type="project" value="TreeGrafter"/>
</dbReference>
<proteinExistence type="inferred from homology"/>
<evidence type="ECO:0000256" key="1">
    <source>
        <dbReference type="ARBA" id="ARBA00022490"/>
    </source>
</evidence>
<dbReference type="GO" id="GO:0005737">
    <property type="term" value="C:cytoplasm"/>
    <property type="evidence" value="ECO:0007669"/>
    <property type="project" value="UniProtKB-SubCell"/>
</dbReference>
<comment type="similarity">
    <text evidence="6">Belongs to the RecF family.</text>
</comment>
<dbReference type="Gene3D" id="1.20.1050.90">
    <property type="entry name" value="RecF/RecN/SMC, N-terminal domain"/>
    <property type="match status" value="1"/>
</dbReference>
<feature type="region of interest" description="Disordered" evidence="7">
    <location>
        <begin position="1"/>
        <end position="25"/>
    </location>
</feature>
<keyword evidence="3 6" id="KW-0547">Nucleotide-binding</keyword>
<dbReference type="Pfam" id="PF13304">
    <property type="entry name" value="AAA_21"/>
    <property type="match status" value="1"/>
</dbReference>
<dbReference type="GO" id="GO:0009432">
    <property type="term" value="P:SOS response"/>
    <property type="evidence" value="ECO:0007669"/>
    <property type="project" value="UniProtKB-UniRule"/>
</dbReference>
<dbReference type="InterPro" id="IPR018078">
    <property type="entry name" value="DNA-binding_RecF_CS"/>
</dbReference>
<keyword evidence="6" id="KW-0234">DNA repair</keyword>
<reference evidence="10" key="1">
    <citation type="submission" date="2011-03" db="EMBL/GenBank/DDBJ databases">
        <title>Draft genome sequence of Brevundimonas diminuta.</title>
        <authorList>
            <person name="Brown P.J.B."/>
            <person name="Buechlein A."/>
            <person name="Hemmerich C."/>
            <person name="Brun Y.V."/>
        </authorList>
    </citation>
    <scope>NUCLEOTIDE SEQUENCE [LARGE SCALE GENOMIC DNA]</scope>
    <source>
        <strain evidence="10">C19</strain>
    </source>
</reference>
<dbReference type="InterPro" id="IPR027417">
    <property type="entry name" value="P-loop_NTPase"/>
</dbReference>
<comment type="caution">
    <text evidence="6">Lacks conserved residue(s) required for the propagation of feature annotation.</text>
</comment>
<keyword evidence="6" id="KW-0227">DNA damage</keyword>
<dbReference type="AlphaFoldDB" id="F4QKV0"/>
<evidence type="ECO:0000256" key="6">
    <source>
        <dbReference type="HAMAP-Rule" id="MF_00365"/>
    </source>
</evidence>
<dbReference type="InterPro" id="IPR001238">
    <property type="entry name" value="DNA-binding_RecF"/>
</dbReference>
<dbReference type="PANTHER" id="PTHR32182:SF0">
    <property type="entry name" value="DNA REPLICATION AND REPAIR PROTEIN RECF"/>
    <property type="match status" value="1"/>
</dbReference>
<dbReference type="HOGENOM" id="CLU_040267_2_0_5"/>
<evidence type="ECO:0000313" key="10">
    <source>
        <dbReference type="Proteomes" id="UP000006512"/>
    </source>
</evidence>
<keyword evidence="10" id="KW-1185">Reference proteome</keyword>
<dbReference type="GO" id="GO:0003697">
    <property type="term" value="F:single-stranded DNA binding"/>
    <property type="evidence" value="ECO:0007669"/>
    <property type="project" value="UniProtKB-UniRule"/>
</dbReference>
<evidence type="ECO:0000256" key="3">
    <source>
        <dbReference type="ARBA" id="ARBA00022741"/>
    </source>
</evidence>
<name>F4QKV0_9CAUL</name>
<dbReference type="GO" id="GO:0000731">
    <property type="term" value="P:DNA synthesis involved in DNA repair"/>
    <property type="evidence" value="ECO:0007669"/>
    <property type="project" value="TreeGrafter"/>
</dbReference>
<comment type="subcellular location">
    <subcellularLocation>
        <location evidence="6">Cytoplasm</location>
    </subcellularLocation>
</comment>
<dbReference type="HAMAP" id="MF_00365">
    <property type="entry name" value="RecF"/>
    <property type="match status" value="1"/>
</dbReference>
<dbReference type="GO" id="GO:0005524">
    <property type="term" value="F:ATP binding"/>
    <property type="evidence" value="ECO:0007669"/>
    <property type="project" value="UniProtKB-UniRule"/>
</dbReference>
<comment type="function">
    <text evidence="6">The RecF protein is involved in DNA metabolism; it is required for DNA replication and normal SOS inducibility. RecF binds preferentially to single-stranded, linear DNA. It also seems to bind ATP.</text>
</comment>
<dbReference type="STRING" id="715226.ABI_06060"/>
<evidence type="ECO:0000256" key="2">
    <source>
        <dbReference type="ARBA" id="ARBA00022705"/>
    </source>
</evidence>
<dbReference type="InterPro" id="IPR003959">
    <property type="entry name" value="ATPase_AAA_core"/>
</dbReference>
<keyword evidence="1 6" id="KW-0963">Cytoplasm</keyword>
<evidence type="ECO:0000313" key="9">
    <source>
        <dbReference type="EMBL" id="EGF92173.1"/>
    </source>
</evidence>
<keyword evidence="4 6" id="KW-0067">ATP-binding</keyword>
<evidence type="ECO:0000259" key="8">
    <source>
        <dbReference type="Pfam" id="PF13304"/>
    </source>
</evidence>
<dbReference type="InterPro" id="IPR042174">
    <property type="entry name" value="RecF_2"/>
</dbReference>
<evidence type="ECO:0000256" key="7">
    <source>
        <dbReference type="SAM" id="MobiDB-lite"/>
    </source>
</evidence>
<keyword evidence="6" id="KW-0742">SOS response</keyword>
<keyword evidence="2 6" id="KW-0235">DNA replication</keyword>
<dbReference type="SUPFAM" id="SSF52540">
    <property type="entry name" value="P-loop containing nucleoside triphosphate hydrolases"/>
    <property type="match status" value="1"/>
</dbReference>
<dbReference type="GO" id="GO:0006260">
    <property type="term" value="P:DNA replication"/>
    <property type="evidence" value="ECO:0007669"/>
    <property type="project" value="UniProtKB-UniRule"/>
</dbReference>
<feature type="domain" description="ATPase AAA-type core" evidence="8">
    <location>
        <begin position="157"/>
        <end position="260"/>
    </location>
</feature>
<dbReference type="EMBL" id="GL883077">
    <property type="protein sequence ID" value="EGF92173.1"/>
    <property type="molecule type" value="Genomic_DNA"/>
</dbReference>
<protein>
    <recommendedName>
        <fullName evidence="6">DNA replication and repair protein RecF</fullName>
    </recommendedName>
</protein>
<dbReference type="PANTHER" id="PTHR32182">
    <property type="entry name" value="DNA REPLICATION AND REPAIR PROTEIN RECF"/>
    <property type="match status" value="1"/>
</dbReference>
<accession>F4QKV0</accession>